<dbReference type="GO" id="GO:0016020">
    <property type="term" value="C:membrane"/>
    <property type="evidence" value="ECO:0007669"/>
    <property type="project" value="TreeGrafter"/>
</dbReference>
<dbReference type="PROSITE" id="PS00108">
    <property type="entry name" value="PROTEIN_KINASE_ST"/>
    <property type="match status" value="1"/>
</dbReference>
<dbReference type="Gramene" id="TRITD2Av1G268440.1">
    <property type="protein sequence ID" value="TRITD2Av1G268440.1"/>
    <property type="gene ID" value="TRITD2Av1G268440"/>
</dbReference>
<dbReference type="OMA" id="HENSVYK"/>
<dbReference type="Proteomes" id="UP000324705">
    <property type="component" value="Chromosome 2A"/>
</dbReference>
<dbReference type="InterPro" id="IPR051564">
    <property type="entry name" value="LRR_receptor-like_kinase"/>
</dbReference>
<evidence type="ECO:0000313" key="4">
    <source>
        <dbReference type="Proteomes" id="UP000324705"/>
    </source>
</evidence>
<dbReference type="Pfam" id="PF00069">
    <property type="entry name" value="Pkinase"/>
    <property type="match status" value="1"/>
</dbReference>
<dbReference type="PROSITE" id="PS50011">
    <property type="entry name" value="PROTEIN_KINASE_DOM"/>
    <property type="match status" value="1"/>
</dbReference>
<organism evidence="3 4">
    <name type="scientific">Triticum turgidum subsp. durum</name>
    <name type="common">Durum wheat</name>
    <name type="synonym">Triticum durum</name>
    <dbReference type="NCBI Taxonomy" id="4567"/>
    <lineage>
        <taxon>Eukaryota</taxon>
        <taxon>Viridiplantae</taxon>
        <taxon>Streptophyta</taxon>
        <taxon>Embryophyta</taxon>
        <taxon>Tracheophyta</taxon>
        <taxon>Spermatophyta</taxon>
        <taxon>Magnoliopsida</taxon>
        <taxon>Liliopsida</taxon>
        <taxon>Poales</taxon>
        <taxon>Poaceae</taxon>
        <taxon>BOP clade</taxon>
        <taxon>Pooideae</taxon>
        <taxon>Triticodae</taxon>
        <taxon>Triticeae</taxon>
        <taxon>Triticinae</taxon>
        <taxon>Triticum</taxon>
    </lineage>
</organism>
<dbReference type="Gene3D" id="1.10.510.10">
    <property type="entry name" value="Transferase(Phosphotransferase) domain 1"/>
    <property type="match status" value="1"/>
</dbReference>
<reference evidence="3 4" key="1">
    <citation type="submission" date="2017-09" db="EMBL/GenBank/DDBJ databases">
        <authorList>
            <consortium name="International Durum Wheat Genome Sequencing Consortium (IDWGSC)"/>
            <person name="Milanesi L."/>
        </authorList>
    </citation>
    <scope>NUCLEOTIDE SEQUENCE [LARGE SCALE GENOMIC DNA]</scope>
    <source>
        <strain evidence="4">cv. Svevo</strain>
    </source>
</reference>
<dbReference type="PANTHER" id="PTHR48055:SF55">
    <property type="entry name" value="PROTEIN KINASE DOMAIN-CONTAINING PROTEIN"/>
    <property type="match status" value="1"/>
</dbReference>
<dbReference type="InterPro" id="IPR008271">
    <property type="entry name" value="Ser/Thr_kinase_AS"/>
</dbReference>
<dbReference type="EMBL" id="LT934113">
    <property type="protein sequence ID" value="VAH37312.1"/>
    <property type="molecule type" value="Genomic_DNA"/>
</dbReference>
<sequence length="125" mass="13807">MFPDALDHLHNNSRPSVIHCDLKPGNILLDSDWTAKVADFGLSEIIDPTLLKVQPDDDDDTRLNNALVCLASVVRVGILCSKETPSERMNMKYVAAELHSIRDRIKGAAMESSSPQMESSDKECP</sequence>
<dbReference type="InterPro" id="IPR000719">
    <property type="entry name" value="Prot_kinase_dom"/>
</dbReference>
<dbReference type="AlphaFoldDB" id="A0A9R1RDF1"/>
<dbReference type="SUPFAM" id="SSF56112">
    <property type="entry name" value="Protein kinase-like (PK-like)"/>
    <property type="match status" value="1"/>
</dbReference>
<keyword evidence="4" id="KW-1185">Reference proteome</keyword>
<accession>A0A9R1RDF1</accession>
<proteinExistence type="predicted"/>
<dbReference type="GO" id="GO:0004672">
    <property type="term" value="F:protein kinase activity"/>
    <property type="evidence" value="ECO:0007669"/>
    <property type="project" value="InterPro"/>
</dbReference>
<evidence type="ECO:0000256" key="1">
    <source>
        <dbReference type="SAM" id="MobiDB-lite"/>
    </source>
</evidence>
<dbReference type="PANTHER" id="PTHR48055">
    <property type="entry name" value="LEUCINE-RICH REPEAT RECEPTOR PROTEIN KINASE EMS1"/>
    <property type="match status" value="1"/>
</dbReference>
<evidence type="ECO:0000259" key="2">
    <source>
        <dbReference type="PROSITE" id="PS50011"/>
    </source>
</evidence>
<feature type="region of interest" description="Disordered" evidence="1">
    <location>
        <begin position="106"/>
        <end position="125"/>
    </location>
</feature>
<dbReference type="GO" id="GO:0005524">
    <property type="term" value="F:ATP binding"/>
    <property type="evidence" value="ECO:0007669"/>
    <property type="project" value="InterPro"/>
</dbReference>
<name>A0A9R1RDF1_TRITD</name>
<dbReference type="InterPro" id="IPR011009">
    <property type="entry name" value="Kinase-like_dom_sf"/>
</dbReference>
<protein>
    <recommendedName>
        <fullName evidence="2">Protein kinase domain-containing protein</fullName>
    </recommendedName>
</protein>
<feature type="domain" description="Protein kinase" evidence="2">
    <location>
        <begin position="1"/>
        <end position="125"/>
    </location>
</feature>
<evidence type="ECO:0000313" key="3">
    <source>
        <dbReference type="EMBL" id="VAH37312.1"/>
    </source>
</evidence>
<gene>
    <name evidence="3" type="ORF">TRITD_2Av1G268440</name>
</gene>